<keyword evidence="2" id="KW-1185">Reference proteome</keyword>
<comment type="caution">
    <text evidence="1">The sequence shown here is derived from an EMBL/GenBank/DDBJ whole genome shotgun (WGS) entry which is preliminary data.</text>
</comment>
<name>A0A397GFD1_9GLOM</name>
<gene>
    <name evidence="1" type="ORF">Glove_552g9</name>
</gene>
<dbReference type="EMBL" id="PQFF01000470">
    <property type="protein sequence ID" value="RHZ48358.1"/>
    <property type="molecule type" value="Genomic_DNA"/>
</dbReference>
<organism evidence="1 2">
    <name type="scientific">Diversispora epigaea</name>
    <dbReference type="NCBI Taxonomy" id="1348612"/>
    <lineage>
        <taxon>Eukaryota</taxon>
        <taxon>Fungi</taxon>
        <taxon>Fungi incertae sedis</taxon>
        <taxon>Mucoromycota</taxon>
        <taxon>Glomeromycotina</taxon>
        <taxon>Glomeromycetes</taxon>
        <taxon>Diversisporales</taxon>
        <taxon>Diversisporaceae</taxon>
        <taxon>Diversispora</taxon>
    </lineage>
</organism>
<protein>
    <submittedName>
        <fullName evidence="1">Uncharacterized protein</fullName>
    </submittedName>
</protein>
<reference evidence="1 2" key="1">
    <citation type="submission" date="2018-08" db="EMBL/GenBank/DDBJ databases">
        <title>Genome and evolution of the arbuscular mycorrhizal fungus Diversispora epigaea (formerly Glomus versiforme) and its bacterial endosymbionts.</title>
        <authorList>
            <person name="Sun X."/>
            <person name="Fei Z."/>
            <person name="Harrison M."/>
        </authorList>
    </citation>
    <scope>NUCLEOTIDE SEQUENCE [LARGE SCALE GENOMIC DNA]</scope>
    <source>
        <strain evidence="1 2">IT104</strain>
    </source>
</reference>
<dbReference type="Proteomes" id="UP000266861">
    <property type="component" value="Unassembled WGS sequence"/>
</dbReference>
<dbReference type="AlphaFoldDB" id="A0A397GFD1"/>
<proteinExistence type="predicted"/>
<sequence length="64" mass="7679">MDLPTGLSFCFDQLEILKENEEYLEKLNFEFEHLREIIISIDYQKNREINLNNKNNNNDNDASE</sequence>
<accession>A0A397GFD1</accession>
<evidence type="ECO:0000313" key="1">
    <source>
        <dbReference type="EMBL" id="RHZ48358.1"/>
    </source>
</evidence>
<evidence type="ECO:0000313" key="2">
    <source>
        <dbReference type="Proteomes" id="UP000266861"/>
    </source>
</evidence>